<gene>
    <name evidence="2" type="ORF">ACFO3D_13350</name>
</gene>
<reference evidence="3" key="1">
    <citation type="journal article" date="2019" name="Int. J. Syst. Evol. Microbiol.">
        <title>The Global Catalogue of Microorganisms (GCM) 10K type strain sequencing project: providing services to taxonomists for standard genome sequencing and annotation.</title>
        <authorList>
            <consortium name="The Broad Institute Genomics Platform"/>
            <consortium name="The Broad Institute Genome Sequencing Center for Infectious Disease"/>
            <person name="Wu L."/>
            <person name="Ma J."/>
        </authorList>
    </citation>
    <scope>NUCLEOTIDE SEQUENCE [LARGE SCALE GENOMIC DNA]</scope>
    <source>
        <strain evidence="3">CGMCC 4.7426</strain>
    </source>
</reference>
<proteinExistence type="predicted"/>
<evidence type="ECO:0000313" key="2">
    <source>
        <dbReference type="EMBL" id="MFC4559179.1"/>
    </source>
</evidence>
<name>A0ABV9DLG3_9BACI</name>
<keyword evidence="3" id="KW-1185">Reference proteome</keyword>
<dbReference type="Proteomes" id="UP001595989">
    <property type="component" value="Unassembled WGS sequence"/>
</dbReference>
<feature type="region of interest" description="Disordered" evidence="1">
    <location>
        <begin position="32"/>
        <end position="51"/>
    </location>
</feature>
<evidence type="ECO:0000256" key="1">
    <source>
        <dbReference type="SAM" id="MobiDB-lite"/>
    </source>
</evidence>
<evidence type="ECO:0000313" key="3">
    <source>
        <dbReference type="Proteomes" id="UP001595989"/>
    </source>
</evidence>
<dbReference type="RefSeq" id="WP_390296795.1">
    <property type="nucleotide sequence ID" value="NZ_JBHSFU010000007.1"/>
</dbReference>
<dbReference type="EMBL" id="JBHSFU010000007">
    <property type="protein sequence ID" value="MFC4559179.1"/>
    <property type="molecule type" value="Genomic_DNA"/>
</dbReference>
<sequence>MKKNNNPELATFTLLNPDFHASVDEGAVQEIDTSTEEYSNNEKQPSTEPQE</sequence>
<protein>
    <submittedName>
        <fullName evidence="2">Uncharacterized protein</fullName>
    </submittedName>
</protein>
<feature type="compositionally biased region" description="Polar residues" evidence="1">
    <location>
        <begin position="36"/>
        <end position="51"/>
    </location>
</feature>
<organism evidence="2 3">
    <name type="scientific">Virgibacillus kekensis</name>
    <dbReference type="NCBI Taxonomy" id="202261"/>
    <lineage>
        <taxon>Bacteria</taxon>
        <taxon>Bacillati</taxon>
        <taxon>Bacillota</taxon>
        <taxon>Bacilli</taxon>
        <taxon>Bacillales</taxon>
        <taxon>Bacillaceae</taxon>
        <taxon>Virgibacillus</taxon>
    </lineage>
</organism>
<comment type="caution">
    <text evidence="2">The sequence shown here is derived from an EMBL/GenBank/DDBJ whole genome shotgun (WGS) entry which is preliminary data.</text>
</comment>
<accession>A0ABV9DLG3</accession>